<sequence length="116" mass="12934">MAAMLPAEMFGCEVEANLAQPMRGPFKSTYRITMAAIDPTAESTKQDGPVRSTLKIIRVLDEEDDDDEDDMLGEDDEDDMDDDDIANIRARLAAAGALDEDDEDEEDDEEDDDEDR</sequence>
<evidence type="ECO:0000313" key="1">
    <source>
        <dbReference type="EMBL" id="KAK3074277.1"/>
    </source>
</evidence>
<comment type="caution">
    <text evidence="1">The sequence shown here is derived from an EMBL/GenBank/DDBJ whole genome shotgun (WGS) entry which is preliminary data.</text>
</comment>
<reference evidence="1" key="1">
    <citation type="submission" date="2024-09" db="EMBL/GenBank/DDBJ databases">
        <title>Black Yeasts Isolated from many extreme environments.</title>
        <authorList>
            <person name="Coleine C."/>
            <person name="Stajich J.E."/>
            <person name="Selbmann L."/>
        </authorList>
    </citation>
    <scope>NUCLEOTIDE SEQUENCE</scope>
    <source>
        <strain evidence="1">CCFEE 5737</strain>
    </source>
</reference>
<dbReference type="EMBL" id="JAWDJW010004538">
    <property type="protein sequence ID" value="KAK3074277.1"/>
    <property type="molecule type" value="Genomic_DNA"/>
</dbReference>
<proteinExistence type="predicted"/>
<dbReference type="Proteomes" id="UP001186974">
    <property type="component" value="Unassembled WGS sequence"/>
</dbReference>
<name>A0ACC3DHF1_9PEZI</name>
<feature type="non-terminal residue" evidence="1">
    <location>
        <position position="116"/>
    </location>
</feature>
<organism evidence="1 2">
    <name type="scientific">Coniosporium uncinatum</name>
    <dbReference type="NCBI Taxonomy" id="93489"/>
    <lineage>
        <taxon>Eukaryota</taxon>
        <taxon>Fungi</taxon>
        <taxon>Dikarya</taxon>
        <taxon>Ascomycota</taxon>
        <taxon>Pezizomycotina</taxon>
        <taxon>Dothideomycetes</taxon>
        <taxon>Dothideomycetes incertae sedis</taxon>
        <taxon>Coniosporium</taxon>
    </lineage>
</organism>
<accession>A0ACC3DHF1</accession>
<keyword evidence="2" id="KW-1185">Reference proteome</keyword>
<gene>
    <name evidence="1" type="ORF">LTS18_014283</name>
</gene>
<protein>
    <submittedName>
        <fullName evidence="1">Uncharacterized protein</fullName>
    </submittedName>
</protein>
<evidence type="ECO:0000313" key="2">
    <source>
        <dbReference type="Proteomes" id="UP001186974"/>
    </source>
</evidence>